<name>A0A5N5WXQ0_9EURO</name>
<organism evidence="2 3">
    <name type="scientific">Aspergillus leporis</name>
    <dbReference type="NCBI Taxonomy" id="41062"/>
    <lineage>
        <taxon>Eukaryota</taxon>
        <taxon>Fungi</taxon>
        <taxon>Dikarya</taxon>
        <taxon>Ascomycota</taxon>
        <taxon>Pezizomycotina</taxon>
        <taxon>Eurotiomycetes</taxon>
        <taxon>Eurotiomycetidae</taxon>
        <taxon>Eurotiales</taxon>
        <taxon>Aspergillaceae</taxon>
        <taxon>Aspergillus</taxon>
        <taxon>Aspergillus subgen. Circumdati</taxon>
    </lineage>
</organism>
<evidence type="ECO:0000313" key="2">
    <source>
        <dbReference type="EMBL" id="KAB8073109.1"/>
    </source>
</evidence>
<feature type="region of interest" description="Disordered" evidence="1">
    <location>
        <begin position="1"/>
        <end position="53"/>
    </location>
</feature>
<dbReference type="OrthoDB" id="5400577at2759"/>
<dbReference type="AlphaFoldDB" id="A0A5N5WXQ0"/>
<gene>
    <name evidence="2" type="ORF">BDV29DRAFT_201979</name>
</gene>
<proteinExistence type="predicted"/>
<accession>A0A5N5WXQ0</accession>
<dbReference type="EMBL" id="ML732233">
    <property type="protein sequence ID" value="KAB8073109.1"/>
    <property type="molecule type" value="Genomic_DNA"/>
</dbReference>
<evidence type="ECO:0000256" key="1">
    <source>
        <dbReference type="SAM" id="MobiDB-lite"/>
    </source>
</evidence>
<protein>
    <submittedName>
        <fullName evidence="2">Uncharacterized protein</fullName>
    </submittedName>
</protein>
<reference evidence="2 3" key="1">
    <citation type="submission" date="2019-04" db="EMBL/GenBank/DDBJ databases">
        <title>Friends and foes A comparative genomics study of 23 Aspergillus species from section Flavi.</title>
        <authorList>
            <consortium name="DOE Joint Genome Institute"/>
            <person name="Kjaerbolling I."/>
            <person name="Vesth T."/>
            <person name="Frisvad J.C."/>
            <person name="Nybo J.L."/>
            <person name="Theobald S."/>
            <person name="Kildgaard S."/>
            <person name="Isbrandt T."/>
            <person name="Kuo A."/>
            <person name="Sato A."/>
            <person name="Lyhne E.K."/>
            <person name="Kogle M.E."/>
            <person name="Wiebenga A."/>
            <person name="Kun R.S."/>
            <person name="Lubbers R.J."/>
            <person name="Makela M.R."/>
            <person name="Barry K."/>
            <person name="Chovatia M."/>
            <person name="Clum A."/>
            <person name="Daum C."/>
            <person name="Haridas S."/>
            <person name="He G."/>
            <person name="LaButti K."/>
            <person name="Lipzen A."/>
            <person name="Mondo S."/>
            <person name="Riley R."/>
            <person name="Salamov A."/>
            <person name="Simmons B.A."/>
            <person name="Magnuson J.K."/>
            <person name="Henrissat B."/>
            <person name="Mortensen U.H."/>
            <person name="Larsen T.O."/>
            <person name="Devries R.P."/>
            <person name="Grigoriev I.V."/>
            <person name="Machida M."/>
            <person name="Baker S.E."/>
            <person name="Andersen M.R."/>
        </authorList>
    </citation>
    <scope>NUCLEOTIDE SEQUENCE [LARGE SCALE GENOMIC DNA]</scope>
    <source>
        <strain evidence="2 3">CBS 151.66</strain>
    </source>
</reference>
<keyword evidence="3" id="KW-1185">Reference proteome</keyword>
<dbReference type="PANTHER" id="PTHR37535">
    <property type="entry name" value="FLUG DOMAIN PROTEIN"/>
    <property type="match status" value="1"/>
</dbReference>
<dbReference type="PANTHER" id="PTHR37535:SF3">
    <property type="entry name" value="FLUG DOMAIN-CONTAINING PROTEIN"/>
    <property type="match status" value="1"/>
</dbReference>
<sequence length="914" mass="104490">MAKRSESWNASQLEKKRKARRELRQQRGYDASAYRQKDAQRTRGRASTKTKEGYRERVRKYEEFLIEEKNLPEGYKIGKGYPAPTLKELKEFTRWLIESTKGRVADDGRPTKRTIKVRAQEFIPGFFLETGNKIPSQDAAELYYWIEKELVEEGVLSAIRKPKYNFKLRDFERAIFYFITLQFLCTSSRVSSFTPVSVDKVGRGLRYKNIELVLFHAANAPWRIGWRLDQQFVKNNKDPANTMFGTAIWDCDEPIYYGGLYLLALALNEDAKNRCIVRKSTASGISKDPLTKKTYAADFQKILANACYFVTATVHAMRRALGAAVKGKYSSAHVAQILTQKSKTVYRNDYLANCSGVDVFNALMGKPADNTHIDYFQGYATEIHNTESDDDIKRLKCNYNILKRKIYASIYQQFQIMSKLGCLAAIMSFNVSLSFDEKAVVVRDLYTQCLRDFDVVYRPGEEPVEGRCPVASCGYLLEMLKKPTRSNHIHTCVRQEVSRTMGIPLRQVKESLEFERHCAGHLLLMTSQHYEVMVYGHTTIRAGYCIECMWDDKRAAARRMRVFERSTELKDHLEEHIEQKSWPSVCSDPHCNHASTNELDYRRHLHDVHHYNKSICVRREKACKKRSSSELDKEFKKLSSPSHVGMNNLKITFWRPPTTQQKAMSSVSAKTEHRNQESLKDLAFQAVNYCEYTSETPCTSQGGDNTFLASSDVPELTDTSSVYSSPSVVCSVSCTVLIDPWILEPSTAILSHSDDGSQQHNERTLNEHMSNCHSISPPFPPSKQLACGLTSNETPVFKKPSLAIQSSFDMCIIESKIAAGPVSTGLLTRAKAREQATKILRSHTISLNSTRKAKPYSQEEDQLLKRLMRKPTDIQDVMKKFSVHFPGRSTASLQKRWLLIQPPTRRSTRSRTIR</sequence>
<dbReference type="Proteomes" id="UP000326565">
    <property type="component" value="Unassembled WGS sequence"/>
</dbReference>
<evidence type="ECO:0000313" key="3">
    <source>
        <dbReference type="Proteomes" id="UP000326565"/>
    </source>
</evidence>